<dbReference type="FunFam" id="1.20.1250.20:FF:000401">
    <property type="entry name" value="Vesicular amine transporter"/>
    <property type="match status" value="1"/>
</dbReference>
<evidence type="ECO:0000256" key="3">
    <source>
        <dbReference type="ARBA" id="ARBA00022692"/>
    </source>
</evidence>
<feature type="transmembrane region" description="Helical" evidence="6">
    <location>
        <begin position="190"/>
        <end position="212"/>
    </location>
</feature>
<dbReference type="InterPro" id="IPR020846">
    <property type="entry name" value="MFS_dom"/>
</dbReference>
<keyword evidence="2" id="KW-0813">Transport</keyword>
<evidence type="ECO:0000256" key="6">
    <source>
        <dbReference type="SAM" id="Phobius"/>
    </source>
</evidence>
<dbReference type="PANTHER" id="PTHR23506:SF4">
    <property type="entry name" value="PORTABELLA"/>
    <property type="match status" value="1"/>
</dbReference>
<dbReference type="Pfam" id="PF07690">
    <property type="entry name" value="MFS_1"/>
    <property type="match status" value="1"/>
</dbReference>
<dbReference type="GO" id="GO:0005335">
    <property type="term" value="F:serotonin:sodium:chloride symporter activity"/>
    <property type="evidence" value="ECO:0007669"/>
    <property type="project" value="TreeGrafter"/>
</dbReference>
<comment type="caution">
    <text evidence="8">The sequence shown here is derived from an EMBL/GenBank/DDBJ whole genome shotgun (WGS) entry which is preliminary data.</text>
</comment>
<protein>
    <recommendedName>
        <fullName evidence="7">Major facilitator superfamily (MFS) profile domain-containing protein</fullName>
    </recommendedName>
</protein>
<keyword evidence="3 6" id="KW-0812">Transmembrane</keyword>
<dbReference type="Gene3D" id="1.20.1250.20">
    <property type="entry name" value="MFS general substrate transporter like domains"/>
    <property type="match status" value="2"/>
</dbReference>
<feature type="transmembrane region" description="Helical" evidence="6">
    <location>
        <begin position="97"/>
        <end position="119"/>
    </location>
</feature>
<keyword evidence="9" id="KW-1185">Reference proteome</keyword>
<dbReference type="GO" id="GO:0043195">
    <property type="term" value="C:terminal bouton"/>
    <property type="evidence" value="ECO:0007669"/>
    <property type="project" value="TreeGrafter"/>
</dbReference>
<reference evidence="8 9" key="1">
    <citation type="submission" date="2022-05" db="EMBL/GenBank/DDBJ databases">
        <title>A multi-omics perspective on studying reproductive biology in Daphnia sinensis.</title>
        <authorList>
            <person name="Jia J."/>
        </authorList>
    </citation>
    <scope>NUCLEOTIDE SEQUENCE [LARGE SCALE GENOMIC DNA]</scope>
    <source>
        <strain evidence="8 9">WSL</strain>
    </source>
</reference>
<feature type="transmembrane region" description="Helical" evidence="6">
    <location>
        <begin position="349"/>
        <end position="372"/>
    </location>
</feature>
<evidence type="ECO:0000256" key="2">
    <source>
        <dbReference type="ARBA" id="ARBA00022448"/>
    </source>
</evidence>
<feature type="transmembrane region" description="Helical" evidence="6">
    <location>
        <begin position="156"/>
        <end position="178"/>
    </location>
</feature>
<feature type="transmembrane region" description="Helical" evidence="6">
    <location>
        <begin position="126"/>
        <end position="144"/>
    </location>
</feature>
<evidence type="ECO:0000256" key="1">
    <source>
        <dbReference type="ARBA" id="ARBA00004141"/>
    </source>
</evidence>
<dbReference type="EMBL" id="WJBH02000001">
    <property type="protein sequence ID" value="KAI9565499.1"/>
    <property type="molecule type" value="Genomic_DNA"/>
</dbReference>
<feature type="domain" description="Major facilitator superfamily (MFS) profile" evidence="7">
    <location>
        <begin position="16"/>
        <end position="474"/>
    </location>
</feature>
<feature type="transmembrane region" description="Helical" evidence="6">
    <location>
        <begin position="448"/>
        <end position="469"/>
    </location>
</feature>
<organism evidence="8 9">
    <name type="scientific">Daphnia sinensis</name>
    <dbReference type="NCBI Taxonomy" id="1820382"/>
    <lineage>
        <taxon>Eukaryota</taxon>
        <taxon>Metazoa</taxon>
        <taxon>Ecdysozoa</taxon>
        <taxon>Arthropoda</taxon>
        <taxon>Crustacea</taxon>
        <taxon>Branchiopoda</taxon>
        <taxon>Diplostraca</taxon>
        <taxon>Cladocera</taxon>
        <taxon>Anomopoda</taxon>
        <taxon>Daphniidae</taxon>
        <taxon>Daphnia</taxon>
        <taxon>Daphnia similis group</taxon>
    </lineage>
</organism>
<evidence type="ECO:0000256" key="5">
    <source>
        <dbReference type="ARBA" id="ARBA00023136"/>
    </source>
</evidence>
<evidence type="ECO:0000313" key="8">
    <source>
        <dbReference type="EMBL" id="KAI9565499.1"/>
    </source>
</evidence>
<evidence type="ECO:0000259" key="7">
    <source>
        <dbReference type="PROSITE" id="PS50850"/>
    </source>
</evidence>
<sequence>MKELFARERTVTEKCVLLSVYFALLLDNLLLTAVVPILPHFVHQGHVQETDGISATEIQSSNETLAKSSLYNLLKSSAQHFHIGRGYQPEVGDNSRLGFLLSLKAIVQLVANPLVAIVIQRKGFSLPLLVGTINLILCSLLFAFGRSYEILSSARALQGITSACFTIAGLGLVASTYSEETKRSEAIGRALGGGAVGVLLGYPIAGFLYHLTGKTVPFLLVTSLAVMLLVAFSLALRFAVCQQQRKEEELIEEDICFFSDNFPSPKSGAPCVSRYANQRNLILGVVIGAIFLTTSVMSLLEPCLPLWLMKTMKPERWQLGAVFIPDSCGYLLTTHFLGGFAYRVGRWKVAMLSVIILGISCTLVPLASSIIYLTGPHFGIGIGIGAVDASLVPLLATLADKHPSAGITNDLPSAPSYGKTFALGQTAVSLAYCLGPILGGVLVESLGFPLLMLCIGVLNLLFSPLILILKPEEPPKVSELTALKLFSDSHKGYSRFENEEIEFVEEKR</sequence>
<dbReference type="PROSITE" id="PS50850">
    <property type="entry name" value="MFS"/>
    <property type="match status" value="1"/>
</dbReference>
<dbReference type="SUPFAM" id="SSF103473">
    <property type="entry name" value="MFS general substrate transporter"/>
    <property type="match status" value="1"/>
</dbReference>
<gene>
    <name evidence="8" type="ORF">GHT06_009291</name>
</gene>
<keyword evidence="5 6" id="KW-0472">Membrane</keyword>
<dbReference type="InterPro" id="IPR050930">
    <property type="entry name" value="MFS_Vesicular_Transporter"/>
</dbReference>
<feature type="transmembrane region" description="Helical" evidence="6">
    <location>
        <begin position="281"/>
        <end position="300"/>
    </location>
</feature>
<proteinExistence type="predicted"/>
<dbReference type="InterPro" id="IPR011701">
    <property type="entry name" value="MFS"/>
</dbReference>
<feature type="transmembrane region" description="Helical" evidence="6">
    <location>
        <begin position="218"/>
        <end position="240"/>
    </location>
</feature>
<dbReference type="AlphaFoldDB" id="A0AAD5Q2Z4"/>
<dbReference type="Proteomes" id="UP000820818">
    <property type="component" value="Linkage Group LG1"/>
</dbReference>
<dbReference type="PANTHER" id="PTHR23506">
    <property type="entry name" value="GH10249P"/>
    <property type="match status" value="1"/>
</dbReference>
<dbReference type="GO" id="GO:0030672">
    <property type="term" value="C:synaptic vesicle membrane"/>
    <property type="evidence" value="ECO:0007669"/>
    <property type="project" value="TreeGrafter"/>
</dbReference>
<comment type="subcellular location">
    <subcellularLocation>
        <location evidence="1">Membrane</location>
        <topology evidence="1">Multi-pass membrane protein</topology>
    </subcellularLocation>
</comment>
<accession>A0AAD5Q2Z4</accession>
<dbReference type="GO" id="GO:0015842">
    <property type="term" value="P:aminergic neurotransmitter loading into synaptic vesicle"/>
    <property type="evidence" value="ECO:0007669"/>
    <property type="project" value="TreeGrafter"/>
</dbReference>
<dbReference type="InterPro" id="IPR036259">
    <property type="entry name" value="MFS_trans_sf"/>
</dbReference>
<name>A0AAD5Q2Z4_9CRUS</name>
<keyword evidence="4 6" id="KW-1133">Transmembrane helix</keyword>
<feature type="transmembrane region" description="Helical" evidence="6">
    <location>
        <begin position="320"/>
        <end position="342"/>
    </location>
</feature>
<feature type="transmembrane region" description="Helical" evidence="6">
    <location>
        <begin position="15"/>
        <end position="38"/>
    </location>
</feature>
<feature type="transmembrane region" description="Helical" evidence="6">
    <location>
        <begin position="420"/>
        <end position="442"/>
    </location>
</feature>
<evidence type="ECO:0000313" key="9">
    <source>
        <dbReference type="Proteomes" id="UP000820818"/>
    </source>
</evidence>
<evidence type="ECO:0000256" key="4">
    <source>
        <dbReference type="ARBA" id="ARBA00022989"/>
    </source>
</evidence>